<protein>
    <recommendedName>
        <fullName evidence="1">ABC-three component systems C-terminal domain-containing protein</fullName>
    </recommendedName>
</protein>
<gene>
    <name evidence="2" type="ORF">P8936_06310</name>
</gene>
<name>A0AAU7DBM2_9BACT</name>
<evidence type="ECO:0000259" key="1">
    <source>
        <dbReference type="Pfam" id="PF20283"/>
    </source>
</evidence>
<dbReference type="RefSeq" id="WP_348270038.1">
    <property type="nucleotide sequence ID" value="NZ_CP121195.1"/>
</dbReference>
<reference evidence="2" key="1">
    <citation type="submission" date="2023-03" db="EMBL/GenBank/DDBJ databases">
        <title>Edaphobacter sp.</title>
        <authorList>
            <person name="Huber K.J."/>
            <person name="Papendorf J."/>
            <person name="Pilke C."/>
            <person name="Bunk B."/>
            <person name="Sproeer C."/>
            <person name="Pester M."/>
        </authorList>
    </citation>
    <scope>NUCLEOTIDE SEQUENCE</scope>
    <source>
        <strain evidence="2">DSM 109920</strain>
    </source>
</reference>
<dbReference type="Pfam" id="PF20283">
    <property type="entry name" value="CTD7"/>
    <property type="match status" value="1"/>
</dbReference>
<evidence type="ECO:0000313" key="2">
    <source>
        <dbReference type="EMBL" id="XBH14766.1"/>
    </source>
</evidence>
<dbReference type="InterPro" id="IPR046913">
    <property type="entry name" value="ABC-3C_CTD7"/>
</dbReference>
<organism evidence="2">
    <name type="scientific">Edaphobacter paludis</name>
    <dbReference type="NCBI Taxonomy" id="3035702"/>
    <lineage>
        <taxon>Bacteria</taxon>
        <taxon>Pseudomonadati</taxon>
        <taxon>Acidobacteriota</taxon>
        <taxon>Terriglobia</taxon>
        <taxon>Terriglobales</taxon>
        <taxon>Acidobacteriaceae</taxon>
        <taxon>Edaphobacter</taxon>
    </lineage>
</organism>
<sequence>MSTSSQSGAHSAEASALGFYYQALYALLLLFEQNTDNAAVSVEALDDVQLSAAGDELLYQLKHSLSNNPSSTSIKSKAVWRTMKSWIDVIPEVCLTETTFHLITVGSIVDGDPLATLLTKDPDRPALIGAMTQEANRVRVGREQAQAEGKPLPYADRADGCEAFLKLSDLEKATLCARIRLIPGSPDVTSIEGKIANGLKILPSEQRSMVAKRLVEWWNRELVYSLCGKRERVIKREELQNRISSIVAELERDALSMDFEQAEPPADYQPDGMLTLQIQLVKGLPSDVKKAIREEWRAREQRSVWLDANAANAMTIGTYDRVLKEHWSDRHTTVKEESETQNAESKEKAGLDILRWSHNEAPNTVRPIDTGYNGSYYVRGSLQILAVNLEVGWHPDYEDHLKVASDDSGKGTSK</sequence>
<feature type="domain" description="ABC-three component systems C-terminal" evidence="1">
    <location>
        <begin position="277"/>
        <end position="400"/>
    </location>
</feature>
<proteinExistence type="predicted"/>
<dbReference type="EMBL" id="CP121195">
    <property type="protein sequence ID" value="XBH14766.1"/>
    <property type="molecule type" value="Genomic_DNA"/>
</dbReference>
<accession>A0AAU7DBM2</accession>
<dbReference type="AlphaFoldDB" id="A0AAU7DBM2"/>